<proteinExistence type="predicted"/>
<sequence length="107" mass="11754">MVTVAPNVTTGTCKKRDKGKLKEHRCEPWIFYRRGLPPHSFAGKVVMGVHGDEHGVVARSSAIMGRLPRSSVRGTWVPYFPGSGVGPKLDDPRHVHAVFSLEEDSSC</sequence>
<reference evidence="1" key="1">
    <citation type="submission" date="2018-02" db="EMBL/GenBank/DDBJ databases">
        <authorList>
            <person name="Cohen D.B."/>
            <person name="Kent A.D."/>
        </authorList>
    </citation>
    <scope>NUCLEOTIDE SEQUENCE</scope>
</reference>
<accession>A0A2N9I752</accession>
<gene>
    <name evidence="1" type="ORF">FSB_LOCUS47721</name>
</gene>
<dbReference type="EMBL" id="OIVN01004891">
    <property type="protein sequence ID" value="SPD19839.1"/>
    <property type="molecule type" value="Genomic_DNA"/>
</dbReference>
<evidence type="ECO:0000313" key="1">
    <source>
        <dbReference type="EMBL" id="SPD19839.1"/>
    </source>
</evidence>
<name>A0A2N9I752_FAGSY</name>
<organism evidence="1">
    <name type="scientific">Fagus sylvatica</name>
    <name type="common">Beechnut</name>
    <dbReference type="NCBI Taxonomy" id="28930"/>
    <lineage>
        <taxon>Eukaryota</taxon>
        <taxon>Viridiplantae</taxon>
        <taxon>Streptophyta</taxon>
        <taxon>Embryophyta</taxon>
        <taxon>Tracheophyta</taxon>
        <taxon>Spermatophyta</taxon>
        <taxon>Magnoliopsida</taxon>
        <taxon>eudicotyledons</taxon>
        <taxon>Gunneridae</taxon>
        <taxon>Pentapetalae</taxon>
        <taxon>rosids</taxon>
        <taxon>fabids</taxon>
        <taxon>Fagales</taxon>
        <taxon>Fagaceae</taxon>
        <taxon>Fagus</taxon>
    </lineage>
</organism>
<protein>
    <submittedName>
        <fullName evidence="1">Uncharacterized protein</fullName>
    </submittedName>
</protein>
<dbReference type="AlphaFoldDB" id="A0A2N9I752"/>